<feature type="transmembrane region" description="Helical" evidence="1">
    <location>
        <begin position="22"/>
        <end position="44"/>
    </location>
</feature>
<evidence type="ECO:0000313" key="3">
    <source>
        <dbReference type="Proteomes" id="UP000642809"/>
    </source>
</evidence>
<reference evidence="2" key="1">
    <citation type="journal article" date="2014" name="Int. J. Syst. Evol. Microbiol.">
        <title>Complete genome sequence of Corynebacterium casei LMG S-19264T (=DSM 44701T), isolated from a smear-ripened cheese.</title>
        <authorList>
            <consortium name="US DOE Joint Genome Institute (JGI-PGF)"/>
            <person name="Walter F."/>
            <person name="Albersmeier A."/>
            <person name="Kalinowski J."/>
            <person name="Ruckert C."/>
        </authorList>
    </citation>
    <scope>NUCLEOTIDE SEQUENCE</scope>
    <source>
        <strain evidence="2">KCTC 23224</strain>
    </source>
</reference>
<dbReference type="GO" id="GO:0046521">
    <property type="term" value="P:sphingoid catabolic process"/>
    <property type="evidence" value="ECO:0007669"/>
    <property type="project" value="TreeGrafter"/>
</dbReference>
<keyword evidence="1" id="KW-1133">Transmembrane helix</keyword>
<dbReference type="AlphaFoldDB" id="A0A8J3G4V9"/>
<protein>
    <recommendedName>
        <fullName evidence="4">Membrane protein YGL010W</fullName>
    </recommendedName>
</protein>
<feature type="transmembrane region" description="Helical" evidence="1">
    <location>
        <begin position="50"/>
        <end position="72"/>
    </location>
</feature>
<dbReference type="GO" id="GO:0016020">
    <property type="term" value="C:membrane"/>
    <property type="evidence" value="ECO:0007669"/>
    <property type="project" value="GOC"/>
</dbReference>
<evidence type="ECO:0000313" key="2">
    <source>
        <dbReference type="EMBL" id="GHB34024.1"/>
    </source>
</evidence>
<reference evidence="2" key="2">
    <citation type="submission" date="2020-09" db="EMBL/GenBank/DDBJ databases">
        <authorList>
            <person name="Sun Q."/>
            <person name="Kim S."/>
        </authorList>
    </citation>
    <scope>NUCLEOTIDE SEQUENCE</scope>
    <source>
        <strain evidence="2">KCTC 23224</strain>
    </source>
</reference>
<organism evidence="2 3">
    <name type="scientific">Mongoliitalea lutea</name>
    <dbReference type="NCBI Taxonomy" id="849756"/>
    <lineage>
        <taxon>Bacteria</taxon>
        <taxon>Pseudomonadati</taxon>
        <taxon>Bacteroidota</taxon>
        <taxon>Cytophagia</taxon>
        <taxon>Cytophagales</taxon>
        <taxon>Cyclobacteriaceae</taxon>
        <taxon>Mongoliitalea</taxon>
    </lineage>
</organism>
<feature type="transmembrane region" description="Helical" evidence="1">
    <location>
        <begin position="79"/>
        <end position="97"/>
    </location>
</feature>
<keyword evidence="1" id="KW-0812">Transmembrane</keyword>
<dbReference type="Proteomes" id="UP000642809">
    <property type="component" value="Unassembled WGS sequence"/>
</dbReference>
<dbReference type="PANTHER" id="PTHR28026">
    <property type="entry name" value="DUF962 DOMAIN PROTEIN (AFU_ORTHOLOGUE AFUA_8G05310)"/>
    <property type="match status" value="1"/>
</dbReference>
<dbReference type="EMBL" id="BMYF01000007">
    <property type="protein sequence ID" value="GHB34024.1"/>
    <property type="molecule type" value="Genomic_DNA"/>
</dbReference>
<dbReference type="InterPro" id="IPR009305">
    <property type="entry name" value="Mpo1-like"/>
</dbReference>
<dbReference type="RefSeq" id="WP_189579897.1">
    <property type="nucleotide sequence ID" value="NZ_BMYF01000007.1"/>
</dbReference>
<accession>A0A8J3G4V9</accession>
<dbReference type="Pfam" id="PF06127">
    <property type="entry name" value="Mpo1-like"/>
    <property type="match status" value="1"/>
</dbReference>
<dbReference type="PANTHER" id="PTHR28026:SF9">
    <property type="entry name" value="2-HYDROXY-PALMITIC ACID DIOXYGENASE MPO1"/>
    <property type="match status" value="1"/>
</dbReference>
<keyword evidence="3" id="KW-1185">Reference proteome</keyword>
<comment type="caution">
    <text evidence="2">The sequence shown here is derived from an EMBL/GenBank/DDBJ whole genome shotgun (WGS) entry which is preliminary data.</text>
</comment>
<evidence type="ECO:0000256" key="1">
    <source>
        <dbReference type="SAM" id="Phobius"/>
    </source>
</evidence>
<gene>
    <name evidence="2" type="ORF">GCM10008106_13980</name>
</gene>
<feature type="transmembrane region" description="Helical" evidence="1">
    <location>
        <begin position="103"/>
        <end position="121"/>
    </location>
</feature>
<sequence>MRKIDDLLHEYGLSHQNETNKLIHWICVPAIFFSIVGLIFSIPAGPLPNLLPFLHGFANWATITLIIVLFYYVSISPPLALGMLFFSAICLALANFIQLSLDIPLWLVSVIIFVLAWIFQFYGHKIEGKKPSFLKDVQFLLIGPAWLMHFIYKKLGLAY</sequence>
<evidence type="ECO:0008006" key="4">
    <source>
        <dbReference type="Google" id="ProtNLM"/>
    </source>
</evidence>
<name>A0A8J3G4V9_9BACT</name>
<proteinExistence type="predicted"/>
<keyword evidence="1" id="KW-0472">Membrane</keyword>